<reference evidence="4" key="1">
    <citation type="journal article" date="2012" name="Science">
        <title>Fermentation, hydrogen, and sulfur metabolism in multiple uncultivated bacterial phyla.</title>
        <authorList>
            <person name="Wrighton K.C."/>
            <person name="Thomas B.C."/>
            <person name="Sharon I."/>
            <person name="Miller C.S."/>
            <person name="Castelle C.J."/>
            <person name="VerBerkmoes N.C."/>
            <person name="Wilkins M.J."/>
            <person name="Hettich R.L."/>
            <person name="Lipton M.S."/>
            <person name="Williams K.H."/>
            <person name="Long P.E."/>
            <person name="Banfield J.F."/>
        </authorList>
    </citation>
    <scope>NUCLEOTIDE SEQUENCE [LARGE SCALE GENOMIC DNA]</scope>
</reference>
<dbReference type="InterPro" id="IPR006530">
    <property type="entry name" value="YD"/>
</dbReference>
<dbReference type="NCBIfam" id="TIGR03696">
    <property type="entry name" value="Rhs_assc_core"/>
    <property type="match status" value="1"/>
</dbReference>
<keyword evidence="1" id="KW-0677">Repeat</keyword>
<feature type="chain" id="PRO_5017436765" evidence="2">
    <location>
        <begin position="32"/>
        <end position="1890"/>
    </location>
</feature>
<feature type="domain" description="Teneurin-like YD-shell" evidence="3">
    <location>
        <begin position="817"/>
        <end position="904"/>
    </location>
</feature>
<dbReference type="InterPro" id="IPR056823">
    <property type="entry name" value="TEN-like_YD-shell"/>
</dbReference>
<accession>K2BC46</accession>
<evidence type="ECO:0000256" key="2">
    <source>
        <dbReference type="SAM" id="SignalP"/>
    </source>
</evidence>
<dbReference type="Pfam" id="PF25023">
    <property type="entry name" value="TEN_YD-shell"/>
    <property type="match status" value="2"/>
</dbReference>
<keyword evidence="2" id="KW-0732">Signal</keyword>
<dbReference type="InterPro" id="IPR050708">
    <property type="entry name" value="T6SS_VgrG/RHS"/>
</dbReference>
<name>K2BC46_9BACT</name>
<dbReference type="PANTHER" id="PTHR32305:SF15">
    <property type="entry name" value="PROTEIN RHSA-RELATED"/>
    <property type="match status" value="1"/>
</dbReference>
<dbReference type="InterPro" id="IPR022385">
    <property type="entry name" value="Rhs_assc_core"/>
</dbReference>
<dbReference type="Gene3D" id="2.180.10.10">
    <property type="entry name" value="RHS repeat-associated core"/>
    <property type="match status" value="3"/>
</dbReference>
<evidence type="ECO:0000313" key="4">
    <source>
        <dbReference type="EMBL" id="EKD66383.1"/>
    </source>
</evidence>
<sequence>MKTNTKYSNIAIKLILSSLILAWLTIGNTFAEELTNTIPSTTRPPVNYTPVEAVEKENVNIDENTTNTWTTSWIENLISKVNADFALNNNKVLLIQDYLPWQSDANVEELNNLGIPYDSINSNSLPNIDLNNYKAIIITSDQPAWFYEIIRQHKARWDKFVENGWLLVSHSWDHGWQDWDSNWVLPGKVLKTTYYSQPLWMRDSNHPVITWQVLYNSNIGWQNPWYFNNWYWSTHWYFNNLQDLPNWYTDVIDINTPLLPTYIDYKYGQWRVLATMQTLEFWYKYLWKQEILRNEFLIVKNYSRPLLSTNIPDYKNTNISNNWYILWNTNVWIPSIPTYVADLWDPVNISTWDFWYDNNLLSYKWVWLNYNFKIKYSNQVDYDGNLWHNWSHSYNQMIYSGNSGSLIYLDENFSPREFVKISDNLYENKLFRAKLAKENNLYIITFDNWNKIYFNDSNKLSKIEDKNWNNLVFEYDNDKNLVKTIDTLWREINYLYNTGSRLEKIIDFNSKEVSFNYNENNDLISIKIWKNNNAKEIKFEYISGNEVELLNHNMTKLIDSKNQVYVENIYDEWDKVINQKYGDWTVKYNYTIDPITSKIIKNNVENRNWIKTEYSFDDKWNTISRKVTTDSWVVEFKFEYDSDWRITKDIKPNWNSIEYSYDDKWRLLTQKDIWGTSRITSYEYNSNFDTPTKIIKSNWLVIENTLDQKWNVIKSVVDNNSEKLETSYEYNDKWQLIKTINSRWLKTSLEYDGNWNITKISKKDSSLLAILWSSIDTSFEYDNNGNITKIIDPNWNSKSINYNEFDQIIKSISPLWITSSFEYDGNGNKVKSTLKLDDWSSLEASNTYDILDHITEVNSPISKDLTAKIEYEYDSNENIIKTIYPNWSIKNFTYNEFDEIIKIIQEWKEAKYEYDNNWNIIIIIDSKWNFKKIEYNLFNEPIKITDSVWAYTTLGYDTNWNVVKMVVYSKDNKLLSKQEKSYDLLGNIVKQLDYNLTNNQILTTNYKYNKWLLAEKTDTRWNKTSLSYDIYWNNTEITDSSGNKQVLSYDNNWNLVSKKVIQSNSKTTETKYVFDKENRLISSSFIASDSEVIKTSYEYNNLNQIIEKKDWNWSIAKYEYNYIWKVTKKIETVNSKTISTSYEYDISGNLTAIIDWNWNKTGYVYDNLNRLIKEAYVDNKEVNYEYDSLGNIIKKTDPNWNIISNTYDSLNRLIERNITLGTGVEWVTKENYSYDELGRLISASDNRWGNLVFSYDSFGNLVSETNNGKEVKYSYDELGNLLNTLYPSSRNIGRTYDSIWRLTSIKNWNDIVKAYVYDWLEQTSEVNSNNTKTNYSYDALGRLKELTNIWSQEVKKWKNTNMQESIINKYTFNYDNNSNILSNWQDSYSYDEINRLTQTIYKPTENNKSTTESFVYDFVWNRITSNISEIKESDKNKKEDKTKVDISNYTSNTLNQYISLDKTRFTYDNNWNLIKDWKQIYTYDYRNRLIKVTNKDWEIKSEFGYDILGRRTSKTTYNDDDEARKIIKYTYSNQDIIQEDLYEKDDWKEKLKSSKEYVYWKWIDDLIVMIVITWEWKKKTESKYFYQKDQLWSIVTITDKDWKTVKEYRYDVFGKAYEKKDKSYNWKEYNRADIDNTRLFIGREFDKEIWLYYYRARYYSSEIGRFINRDPIGQVDNVNLYSYVGNNPVKFTDPIGLASKAFLSIFNQAETDFSDVSNLSFGEKLDKWSWLELWKYDLTFHNYLWTKDNPTTVFEQWEKNNNIVLANNGNNPIVNVWGNVYELWQVSNILVWFSAYNIWYSEEFLNLWSTWFNATGWWNGLYEDSFDKLLYHIWYLYAKWHKEENTTMTTGQIQWIIALGVAYRQQAANSPNIFDYTNQILDSVLSWVRK</sequence>
<comment type="caution">
    <text evidence="4">The sequence shown here is derived from an EMBL/GenBank/DDBJ whole genome shotgun (WGS) entry which is preliminary data.</text>
</comment>
<gene>
    <name evidence="4" type="ORF">ACD_49C00049G0016</name>
</gene>
<dbReference type="EMBL" id="AMFJ01021635">
    <property type="protein sequence ID" value="EKD66383.1"/>
    <property type="molecule type" value="Genomic_DNA"/>
</dbReference>
<feature type="signal peptide" evidence="2">
    <location>
        <begin position="1"/>
        <end position="31"/>
    </location>
</feature>
<dbReference type="PANTHER" id="PTHR32305">
    <property type="match status" value="1"/>
</dbReference>
<feature type="domain" description="Teneurin-like YD-shell" evidence="3">
    <location>
        <begin position="978"/>
        <end position="1217"/>
    </location>
</feature>
<proteinExistence type="predicted"/>
<dbReference type="InterPro" id="IPR031325">
    <property type="entry name" value="RHS_repeat"/>
</dbReference>
<dbReference type="NCBIfam" id="TIGR01643">
    <property type="entry name" value="YD_repeat_2x"/>
    <property type="match status" value="4"/>
</dbReference>
<organism evidence="4">
    <name type="scientific">uncultured bacterium</name>
    <name type="common">gcode 4</name>
    <dbReference type="NCBI Taxonomy" id="1234023"/>
    <lineage>
        <taxon>Bacteria</taxon>
        <taxon>environmental samples</taxon>
    </lineage>
</organism>
<evidence type="ECO:0000256" key="1">
    <source>
        <dbReference type="ARBA" id="ARBA00022737"/>
    </source>
</evidence>
<dbReference type="Pfam" id="PF05593">
    <property type="entry name" value="RHS_repeat"/>
    <property type="match status" value="1"/>
</dbReference>
<protein>
    <submittedName>
        <fullName evidence="4">YD repeat-containing protein</fullName>
    </submittedName>
</protein>
<evidence type="ECO:0000259" key="3">
    <source>
        <dbReference type="Pfam" id="PF25023"/>
    </source>
</evidence>